<keyword evidence="1" id="KW-1133">Transmembrane helix</keyword>
<evidence type="ECO:0000256" key="1">
    <source>
        <dbReference type="SAM" id="Phobius"/>
    </source>
</evidence>
<dbReference type="InterPro" id="IPR053150">
    <property type="entry name" value="Teicoplanin_resist-assoc"/>
</dbReference>
<sequence length="184" mass="21426">MIIILDFFNHKNHKAGKYLRLLIFFSFIFYLLNVIKLTVGALILPPDPEFSSVIIQFMPFYFIVDWIKLYQANGFDWFFWNSVKLTLYNLLMFVPLGIYLPVLFHVNKYIWVLIIAFLSSLTIEIYQPILSYFDLIHERAADVDDLILNTGGAVVGLVVVRLVRRMLKSAVPGQVKETHHKIAK</sequence>
<keyword evidence="1" id="KW-0472">Membrane</keyword>
<dbReference type="Pfam" id="PF04892">
    <property type="entry name" value="VanZ"/>
    <property type="match status" value="1"/>
</dbReference>
<dbReference type="PANTHER" id="PTHR36834">
    <property type="entry name" value="MEMBRANE PROTEIN-RELATED"/>
    <property type="match status" value="1"/>
</dbReference>
<keyword evidence="1" id="KW-0812">Transmembrane</keyword>
<reference evidence="4" key="1">
    <citation type="journal article" date="2019" name="Int. J. Syst. Evol. Microbiol.">
        <title>The Global Catalogue of Microorganisms (GCM) 10K type strain sequencing project: providing services to taxonomists for standard genome sequencing and annotation.</title>
        <authorList>
            <consortium name="The Broad Institute Genomics Platform"/>
            <consortium name="The Broad Institute Genome Sequencing Center for Infectious Disease"/>
            <person name="Wu L."/>
            <person name="Ma J."/>
        </authorList>
    </citation>
    <scope>NUCLEOTIDE SEQUENCE [LARGE SCALE GENOMIC DNA]</scope>
    <source>
        <strain evidence="4">CGMCC 1.16306</strain>
    </source>
</reference>
<dbReference type="Proteomes" id="UP001596022">
    <property type="component" value="Unassembled WGS sequence"/>
</dbReference>
<evidence type="ECO:0000313" key="4">
    <source>
        <dbReference type="Proteomes" id="UP001596022"/>
    </source>
</evidence>
<dbReference type="InterPro" id="IPR006976">
    <property type="entry name" value="VanZ-like"/>
</dbReference>
<proteinExistence type="predicted"/>
<feature type="transmembrane region" description="Helical" evidence="1">
    <location>
        <begin position="109"/>
        <end position="126"/>
    </location>
</feature>
<comment type="caution">
    <text evidence="3">The sequence shown here is derived from an EMBL/GenBank/DDBJ whole genome shotgun (WGS) entry which is preliminary data.</text>
</comment>
<keyword evidence="4" id="KW-1185">Reference proteome</keyword>
<organism evidence="3 4">
    <name type="scientific">Camelliibacillus cellulosilyticus</name>
    <dbReference type="NCBI Taxonomy" id="2174486"/>
    <lineage>
        <taxon>Bacteria</taxon>
        <taxon>Bacillati</taxon>
        <taxon>Bacillota</taxon>
        <taxon>Bacilli</taxon>
        <taxon>Bacillales</taxon>
        <taxon>Sporolactobacillaceae</taxon>
        <taxon>Camelliibacillus</taxon>
    </lineage>
</organism>
<gene>
    <name evidence="3" type="ORF">ACFO4N_05750</name>
</gene>
<evidence type="ECO:0000259" key="2">
    <source>
        <dbReference type="Pfam" id="PF04892"/>
    </source>
</evidence>
<protein>
    <submittedName>
        <fullName evidence="3">VanZ family protein</fullName>
    </submittedName>
</protein>
<dbReference type="PANTHER" id="PTHR36834:SF1">
    <property type="entry name" value="INTEGRAL MEMBRANE PROTEIN"/>
    <property type="match status" value="1"/>
</dbReference>
<feature type="transmembrane region" description="Helical" evidence="1">
    <location>
        <begin position="146"/>
        <end position="163"/>
    </location>
</feature>
<accession>A0ABV9GLR0</accession>
<feature type="domain" description="VanZ-like" evidence="2">
    <location>
        <begin position="27"/>
        <end position="163"/>
    </location>
</feature>
<feature type="transmembrane region" description="Helical" evidence="1">
    <location>
        <begin position="21"/>
        <end position="44"/>
    </location>
</feature>
<name>A0ABV9GLR0_9BACL</name>
<evidence type="ECO:0000313" key="3">
    <source>
        <dbReference type="EMBL" id="MFC4618231.1"/>
    </source>
</evidence>
<feature type="transmembrane region" description="Helical" evidence="1">
    <location>
        <begin position="85"/>
        <end position="102"/>
    </location>
</feature>
<dbReference type="EMBL" id="JBHSFW010000001">
    <property type="protein sequence ID" value="MFC4618231.1"/>
    <property type="molecule type" value="Genomic_DNA"/>
</dbReference>